<keyword evidence="3" id="KW-0449">Lipoprotein</keyword>
<feature type="chain" id="PRO_5046634021" evidence="2">
    <location>
        <begin position="33"/>
        <end position="223"/>
    </location>
</feature>
<reference evidence="4" key="1">
    <citation type="journal article" date="2019" name="Int. J. Syst. Evol. Microbiol.">
        <title>The Global Catalogue of Microorganisms (GCM) 10K type strain sequencing project: providing services to taxonomists for standard genome sequencing and annotation.</title>
        <authorList>
            <consortium name="The Broad Institute Genomics Platform"/>
            <consortium name="The Broad Institute Genome Sequencing Center for Infectious Disease"/>
            <person name="Wu L."/>
            <person name="Ma J."/>
        </authorList>
    </citation>
    <scope>NUCLEOTIDE SEQUENCE [LARGE SCALE GENOMIC DNA]</scope>
    <source>
        <strain evidence="4">KCTC 52607</strain>
    </source>
</reference>
<dbReference type="InterPro" id="IPR029046">
    <property type="entry name" value="LolA/LolB/LppX"/>
</dbReference>
<gene>
    <name evidence="3" type="ORF">ACFODU_09685</name>
</gene>
<dbReference type="Gene3D" id="2.50.20.10">
    <property type="entry name" value="Lipoprotein localisation LolA/LolB/LppX"/>
    <property type="match status" value="1"/>
</dbReference>
<dbReference type="Proteomes" id="UP001595456">
    <property type="component" value="Unassembled WGS sequence"/>
</dbReference>
<dbReference type="SUPFAM" id="SSF89392">
    <property type="entry name" value="Prokaryotic lipoproteins and lipoprotein localization factors"/>
    <property type="match status" value="1"/>
</dbReference>
<evidence type="ECO:0000313" key="4">
    <source>
        <dbReference type="Proteomes" id="UP001595456"/>
    </source>
</evidence>
<comment type="caution">
    <text evidence="3">The sequence shown here is derived from an EMBL/GenBank/DDBJ whole genome shotgun (WGS) entry which is preliminary data.</text>
</comment>
<accession>A0ABV7E834</accession>
<dbReference type="PANTHER" id="PTHR35869">
    <property type="entry name" value="OUTER-MEMBRANE LIPOPROTEIN CARRIER PROTEIN"/>
    <property type="match status" value="1"/>
</dbReference>
<dbReference type="InterPro" id="IPR004564">
    <property type="entry name" value="OM_lipoprot_carrier_LolA-like"/>
</dbReference>
<keyword evidence="1 2" id="KW-0732">Signal</keyword>
<evidence type="ECO:0000313" key="3">
    <source>
        <dbReference type="EMBL" id="MFC3098068.1"/>
    </source>
</evidence>
<dbReference type="EMBL" id="JBHRST010000013">
    <property type="protein sequence ID" value="MFC3098068.1"/>
    <property type="molecule type" value="Genomic_DNA"/>
</dbReference>
<organism evidence="3 4">
    <name type="scientific">Alteraurantiacibacter palmitatis</name>
    <dbReference type="NCBI Taxonomy" id="2054628"/>
    <lineage>
        <taxon>Bacteria</taxon>
        <taxon>Pseudomonadati</taxon>
        <taxon>Pseudomonadota</taxon>
        <taxon>Alphaproteobacteria</taxon>
        <taxon>Sphingomonadales</taxon>
        <taxon>Erythrobacteraceae</taxon>
        <taxon>Alteraurantiacibacter</taxon>
    </lineage>
</organism>
<protein>
    <submittedName>
        <fullName evidence="3">Outer membrane lipoprotein carrier protein LolA</fullName>
    </submittedName>
</protein>
<dbReference type="CDD" id="cd16325">
    <property type="entry name" value="LolA"/>
    <property type="match status" value="1"/>
</dbReference>
<name>A0ABV7E834_9SPHN</name>
<evidence type="ECO:0000256" key="2">
    <source>
        <dbReference type="SAM" id="SignalP"/>
    </source>
</evidence>
<proteinExistence type="predicted"/>
<keyword evidence="4" id="KW-1185">Reference proteome</keyword>
<feature type="signal peptide" evidence="2">
    <location>
        <begin position="1"/>
        <end position="32"/>
    </location>
</feature>
<sequence length="223" mass="23855">MNSLKKISARTLGAASAGALAILAPAALIAPAAPVAAQSAAQNAQITRAVAALRGITTMQADFTQTDRAGRTVSGTLTLKNPGRIRFEYSRDVNMLVVSNGSTLTLVDYDVQQVERYPVRNSPLGALLDPNRDVARFGRVVPSNSPGVVSIAVADPGRPEMPEFTLIFVEKASAPGGLELASWVARDAQNNRTTVRLRGHRYGLAVADSTFTYRDPRRTTRRP</sequence>
<dbReference type="PANTHER" id="PTHR35869:SF1">
    <property type="entry name" value="OUTER-MEMBRANE LIPOPROTEIN CARRIER PROTEIN"/>
    <property type="match status" value="1"/>
</dbReference>
<dbReference type="Pfam" id="PF03548">
    <property type="entry name" value="LolA"/>
    <property type="match status" value="1"/>
</dbReference>
<dbReference type="RefSeq" id="WP_336925386.1">
    <property type="nucleotide sequence ID" value="NZ_JBANRO010000004.1"/>
</dbReference>
<evidence type="ECO:0000256" key="1">
    <source>
        <dbReference type="ARBA" id="ARBA00022729"/>
    </source>
</evidence>